<dbReference type="OrthoDB" id="3265169at2759"/>
<feature type="domain" description="DUF6699" evidence="2">
    <location>
        <begin position="380"/>
        <end position="464"/>
    </location>
</feature>
<evidence type="ECO:0000256" key="1">
    <source>
        <dbReference type="SAM" id="MobiDB-lite"/>
    </source>
</evidence>
<comment type="caution">
    <text evidence="3">The sequence shown here is derived from an EMBL/GenBank/DDBJ whole genome shotgun (WGS) entry which is preliminary data.</text>
</comment>
<reference evidence="3 4" key="1">
    <citation type="journal article" date="2020" name="ISME J.">
        <title>Uncovering the hidden diversity of litter-decomposition mechanisms in mushroom-forming fungi.</title>
        <authorList>
            <person name="Floudas D."/>
            <person name="Bentzer J."/>
            <person name="Ahren D."/>
            <person name="Johansson T."/>
            <person name="Persson P."/>
            <person name="Tunlid A."/>
        </authorList>
    </citation>
    <scope>NUCLEOTIDE SEQUENCE [LARGE SCALE GENOMIC DNA]</scope>
    <source>
        <strain evidence="3 4">CBS 291.85</strain>
    </source>
</reference>
<sequence>MSAAAAFAGWSNQDSGGHGDLFAAFPGARSGVGQSPFVGLSSPAAFSPFAPRSPGNLFAQHQEYALHNRGAGDWGDGQRFVGWEGPTPGIGPSFFGGANGHGESHQGFSANNGHFGTAGVAEANGNVGGWFGKEGQKKMQHLGYKSTRGSRRHDRGFFDDDDDEEWDEDLKDWERLHHTHGFHDETDWDLLDDLDMLGHGDRRRHRRSGSRSGSRQRRHSFSQIYDHPHTSPYSPSDIPPPSPFYQLSTLSSASFKSPRRSLLNLPLLGTHNDDPFRPRPLSWRADYSARPGLLSKVPLPSLLKSPASSPYGLDGFHDPVKRVLHPYLAFSTSLTNFSLSMDLRMNPRHRVQSRDARRLNGLLVSALGGFAPPIHFLHLPHSSELTKIQLNQPACTPPVDRMRLYHPRLPWYVDVVQIRPGFGGVTVGDVILQLWMSLQTQVTQEEYGAEEMDEHLDSGAERRLKKASLAYGMYSPGFGVGAGIASKRYGVGRSFISRAWSERCLLVGLLEGDEVLTGQERAAGHYGRKEKAEMAEGVRRVDWLGAEGMATWIGLRRSKNGIWEIKTQTLR</sequence>
<dbReference type="InterPro" id="IPR046522">
    <property type="entry name" value="DUF6699"/>
</dbReference>
<gene>
    <name evidence="3" type="ORF">D9758_005640</name>
</gene>
<dbReference type="EMBL" id="JAACJM010000032">
    <property type="protein sequence ID" value="KAF5364671.1"/>
    <property type="molecule type" value="Genomic_DNA"/>
</dbReference>
<evidence type="ECO:0000259" key="2">
    <source>
        <dbReference type="Pfam" id="PF20415"/>
    </source>
</evidence>
<evidence type="ECO:0000313" key="3">
    <source>
        <dbReference type="EMBL" id="KAF5364671.1"/>
    </source>
</evidence>
<dbReference type="Pfam" id="PF20415">
    <property type="entry name" value="DUF6699"/>
    <property type="match status" value="1"/>
</dbReference>
<accession>A0A8H5LPH7</accession>
<proteinExistence type="predicted"/>
<dbReference type="Proteomes" id="UP000559256">
    <property type="component" value="Unassembled WGS sequence"/>
</dbReference>
<feature type="region of interest" description="Disordered" evidence="1">
    <location>
        <begin position="199"/>
        <end position="219"/>
    </location>
</feature>
<name>A0A8H5LPH7_9AGAR</name>
<organism evidence="3 4">
    <name type="scientific">Tetrapyrgos nigripes</name>
    <dbReference type="NCBI Taxonomy" id="182062"/>
    <lineage>
        <taxon>Eukaryota</taxon>
        <taxon>Fungi</taxon>
        <taxon>Dikarya</taxon>
        <taxon>Basidiomycota</taxon>
        <taxon>Agaricomycotina</taxon>
        <taxon>Agaricomycetes</taxon>
        <taxon>Agaricomycetidae</taxon>
        <taxon>Agaricales</taxon>
        <taxon>Marasmiineae</taxon>
        <taxon>Marasmiaceae</taxon>
        <taxon>Tetrapyrgos</taxon>
    </lineage>
</organism>
<feature type="compositionally biased region" description="Basic residues" evidence="1">
    <location>
        <begin position="201"/>
        <end position="219"/>
    </location>
</feature>
<keyword evidence="4" id="KW-1185">Reference proteome</keyword>
<evidence type="ECO:0000313" key="4">
    <source>
        <dbReference type="Proteomes" id="UP000559256"/>
    </source>
</evidence>
<dbReference type="AlphaFoldDB" id="A0A8H5LPH7"/>
<protein>
    <recommendedName>
        <fullName evidence="2">DUF6699 domain-containing protein</fullName>
    </recommendedName>
</protein>